<dbReference type="PANTHER" id="PTHR42928">
    <property type="entry name" value="TRICARBOXYLATE-BINDING PROTEIN"/>
    <property type="match status" value="1"/>
</dbReference>
<dbReference type="PIRSF" id="PIRSF017082">
    <property type="entry name" value="YflP"/>
    <property type="match status" value="1"/>
</dbReference>
<keyword evidence="3" id="KW-1185">Reference proteome</keyword>
<dbReference type="EMBL" id="JAAIVB010000045">
    <property type="protein sequence ID" value="NEX62129.1"/>
    <property type="molecule type" value="Genomic_DNA"/>
</dbReference>
<reference evidence="2 3" key="1">
    <citation type="submission" date="2020-02" db="EMBL/GenBank/DDBJ databases">
        <authorList>
            <person name="Kim M.K."/>
        </authorList>
    </citation>
    <scope>NUCLEOTIDE SEQUENCE [LARGE SCALE GENOMIC DNA]</scope>
    <source>
        <strain evidence="2 3">17J57-3</strain>
    </source>
</reference>
<evidence type="ECO:0000313" key="3">
    <source>
        <dbReference type="Proteomes" id="UP000482155"/>
    </source>
</evidence>
<dbReference type="PANTHER" id="PTHR42928:SF5">
    <property type="entry name" value="BLR1237 PROTEIN"/>
    <property type="match status" value="1"/>
</dbReference>
<dbReference type="CDD" id="cd07012">
    <property type="entry name" value="PBP2_Bug_TTT"/>
    <property type="match status" value="1"/>
</dbReference>
<dbReference type="InterPro" id="IPR042100">
    <property type="entry name" value="Bug_dom1"/>
</dbReference>
<dbReference type="SUPFAM" id="SSF53850">
    <property type="entry name" value="Periplasmic binding protein-like II"/>
    <property type="match status" value="1"/>
</dbReference>
<dbReference type="Proteomes" id="UP000482155">
    <property type="component" value="Unassembled WGS sequence"/>
</dbReference>
<dbReference type="Pfam" id="PF03401">
    <property type="entry name" value="TctC"/>
    <property type="match status" value="1"/>
</dbReference>
<comment type="caution">
    <text evidence="2">The sequence shown here is derived from an EMBL/GenBank/DDBJ whole genome shotgun (WGS) entry which is preliminary data.</text>
</comment>
<dbReference type="RefSeq" id="WP_163964040.1">
    <property type="nucleotide sequence ID" value="NZ_JAAIVB010000045.1"/>
</dbReference>
<dbReference type="Gene3D" id="3.40.190.10">
    <property type="entry name" value="Periplasmic binding protein-like II"/>
    <property type="match status" value="1"/>
</dbReference>
<dbReference type="InterPro" id="IPR005064">
    <property type="entry name" value="BUG"/>
</dbReference>
<dbReference type="AlphaFoldDB" id="A0A6B3SWN1"/>
<evidence type="ECO:0000313" key="2">
    <source>
        <dbReference type="EMBL" id="NEX62129.1"/>
    </source>
</evidence>
<organism evidence="2 3">
    <name type="scientific">Noviherbaspirillum galbum</name>
    <dbReference type="NCBI Taxonomy" id="2709383"/>
    <lineage>
        <taxon>Bacteria</taxon>
        <taxon>Pseudomonadati</taxon>
        <taxon>Pseudomonadota</taxon>
        <taxon>Betaproteobacteria</taxon>
        <taxon>Burkholderiales</taxon>
        <taxon>Oxalobacteraceae</taxon>
        <taxon>Noviherbaspirillum</taxon>
    </lineage>
</organism>
<dbReference type="Gene3D" id="3.40.190.150">
    <property type="entry name" value="Bordetella uptake gene, domain 1"/>
    <property type="match status" value="1"/>
</dbReference>
<sequence length="320" mass="34125">MNKFIVSLVMGLSLVSVVHDSPAASYPEKQIRLVVPFPAGGPSDFAARTVADGLTRRLGQPVIVENQGGAGGAIAAQTVMRSAPDGYTLLWSTASMGAIPLLQRSPPFKSLNDFTPVGLVGRFAFGLFVHPATPAASVAELTAHARSQPGKLTYATGALSEYLVATDYMNRTGAEMMRVPYKGAAQAMPDLLAGRVQVFFTPLGAGLPYARTGQLRLLATLQGQRSPLAPDVPTLEEAGVRGIVLPTWQAVMAPPGTPASVVEALAARLQEVLHDDATRSRLEERALSVEAGDGKRLSQEIAKEMPMWERFVRDNDIPRE</sequence>
<protein>
    <submittedName>
        <fullName evidence="2">Tripartite tricarboxylate transporter substrate binding protein</fullName>
    </submittedName>
</protein>
<evidence type="ECO:0000256" key="1">
    <source>
        <dbReference type="ARBA" id="ARBA00006987"/>
    </source>
</evidence>
<name>A0A6B3SWN1_9BURK</name>
<proteinExistence type="inferred from homology"/>
<gene>
    <name evidence="2" type="ORF">G3574_13650</name>
</gene>
<accession>A0A6B3SWN1</accession>
<comment type="similarity">
    <text evidence="1">Belongs to the UPF0065 (bug) family.</text>
</comment>